<evidence type="ECO:0008006" key="6">
    <source>
        <dbReference type="Google" id="ProtNLM"/>
    </source>
</evidence>
<dbReference type="Pfam" id="PF13812">
    <property type="entry name" value="PPR_3"/>
    <property type="match status" value="1"/>
</dbReference>
<dbReference type="NCBIfam" id="TIGR00756">
    <property type="entry name" value="PPR"/>
    <property type="match status" value="3"/>
</dbReference>
<gene>
    <name evidence="4" type="ORF">IFM89_026385</name>
</gene>
<dbReference type="PROSITE" id="PS51375">
    <property type="entry name" value="PPR"/>
    <property type="match status" value="2"/>
</dbReference>
<dbReference type="GO" id="GO:0005739">
    <property type="term" value="C:mitochondrion"/>
    <property type="evidence" value="ECO:0007669"/>
    <property type="project" value="TreeGrafter"/>
</dbReference>
<keyword evidence="2" id="KW-0677">Repeat</keyword>
<dbReference type="PANTHER" id="PTHR45717">
    <property type="entry name" value="OS12G0527900 PROTEIN"/>
    <property type="match status" value="1"/>
</dbReference>
<evidence type="ECO:0000313" key="5">
    <source>
        <dbReference type="Proteomes" id="UP000631114"/>
    </source>
</evidence>
<name>A0A835M1T7_9MAGN</name>
<comment type="similarity">
    <text evidence="1">Belongs to the PPR family. P subfamily.</text>
</comment>
<reference evidence="4 5" key="1">
    <citation type="submission" date="2020-10" db="EMBL/GenBank/DDBJ databases">
        <title>The Coptis chinensis genome and diversification of protoberbering-type alkaloids.</title>
        <authorList>
            <person name="Wang B."/>
            <person name="Shu S."/>
            <person name="Song C."/>
            <person name="Liu Y."/>
        </authorList>
    </citation>
    <scope>NUCLEOTIDE SEQUENCE [LARGE SCALE GENOMIC DNA]</scope>
    <source>
        <strain evidence="4">HL-2020</strain>
        <tissue evidence="4">Leaf</tissue>
    </source>
</reference>
<feature type="repeat" description="PPR" evidence="3">
    <location>
        <begin position="229"/>
        <end position="263"/>
    </location>
</feature>
<evidence type="ECO:0000256" key="1">
    <source>
        <dbReference type="ARBA" id="ARBA00007626"/>
    </source>
</evidence>
<dbReference type="GO" id="GO:0003729">
    <property type="term" value="F:mRNA binding"/>
    <property type="evidence" value="ECO:0007669"/>
    <property type="project" value="UniProtKB-ARBA"/>
</dbReference>
<evidence type="ECO:0000256" key="2">
    <source>
        <dbReference type="ARBA" id="ARBA00022737"/>
    </source>
</evidence>
<sequence>MTTEKCLLAFCEPTQQTPPPNLSIPASLDQLFPIIRFDAPFPFYRDIGSGTALRVDDFAIRLDLISKVYGIKEVENYFDSIPEKSRGVKVYRILFNCHVNEKSIEKVELLLHKMRELGLSLGKPDYHALLKLYFQEGQYEKADDLMDEMKEKGIWQDNLIYALCLSACVAALKMNEVSQWMSDRRYIPLAEVDVADKLDLISKVHGIEQAEKCFDTISKKIKKLGLVKTRHRYKLLLNLYWKAGQFEKLDSLMEEMKENGVHADKFSLSIRMFAYAANSDIEGMEKKIQRIEADLNTIMDWNCYATTVNGFIRVGLIDKALEMLKNSEKSIARK</sequence>
<evidence type="ECO:0000256" key="3">
    <source>
        <dbReference type="PROSITE-ProRule" id="PRU00708"/>
    </source>
</evidence>
<dbReference type="PANTHER" id="PTHR45717:SF28">
    <property type="entry name" value="PENTACOTRIPEPTIDE-REPEAT REGION OF PRORP DOMAIN-CONTAINING PROTEIN"/>
    <property type="match status" value="1"/>
</dbReference>
<comment type="caution">
    <text evidence="4">The sequence shown here is derived from an EMBL/GenBank/DDBJ whole genome shotgun (WGS) entry which is preliminary data.</text>
</comment>
<keyword evidence="5" id="KW-1185">Reference proteome</keyword>
<dbReference type="EMBL" id="JADFTS010000004">
    <property type="protein sequence ID" value="KAF9611034.1"/>
    <property type="molecule type" value="Genomic_DNA"/>
</dbReference>
<dbReference type="InterPro" id="IPR011990">
    <property type="entry name" value="TPR-like_helical_dom_sf"/>
</dbReference>
<feature type="repeat" description="PPR" evidence="3">
    <location>
        <begin position="122"/>
        <end position="156"/>
    </location>
</feature>
<dbReference type="Gene3D" id="1.25.40.10">
    <property type="entry name" value="Tetratricopeptide repeat domain"/>
    <property type="match status" value="2"/>
</dbReference>
<protein>
    <recommendedName>
        <fullName evidence="6">Pentatricopeptide repeat-containing protein</fullName>
    </recommendedName>
</protein>
<proteinExistence type="inferred from homology"/>
<organism evidence="4 5">
    <name type="scientific">Coptis chinensis</name>
    <dbReference type="NCBI Taxonomy" id="261450"/>
    <lineage>
        <taxon>Eukaryota</taxon>
        <taxon>Viridiplantae</taxon>
        <taxon>Streptophyta</taxon>
        <taxon>Embryophyta</taxon>
        <taxon>Tracheophyta</taxon>
        <taxon>Spermatophyta</taxon>
        <taxon>Magnoliopsida</taxon>
        <taxon>Ranunculales</taxon>
        <taxon>Ranunculaceae</taxon>
        <taxon>Coptidoideae</taxon>
        <taxon>Coptis</taxon>
    </lineage>
</organism>
<dbReference type="OrthoDB" id="1742475at2759"/>
<dbReference type="Proteomes" id="UP000631114">
    <property type="component" value="Unassembled WGS sequence"/>
</dbReference>
<dbReference type="InterPro" id="IPR002885">
    <property type="entry name" value="PPR_rpt"/>
</dbReference>
<evidence type="ECO:0000313" key="4">
    <source>
        <dbReference type="EMBL" id="KAF9611034.1"/>
    </source>
</evidence>
<dbReference type="AlphaFoldDB" id="A0A835M1T7"/>
<accession>A0A835M1T7</accession>
<dbReference type="Pfam" id="PF01535">
    <property type="entry name" value="PPR"/>
    <property type="match status" value="1"/>
</dbReference>